<sequence>MFVRVRVWMDVETLARFRFISSKHWQLTDLPLFNTTVNTLHTPFPFNQPASEPQPPANATNPAVPVAACVPIVHASPTIGMKTRHTAKYGTIVVTRIYRYML</sequence>
<gene>
    <name evidence="1" type="ORF">CCAP1982_LOCUS11342</name>
</gene>
<organism evidence="1 2">
    <name type="scientific">Ceratitis capitata</name>
    <name type="common">Mediterranean fruit fly</name>
    <name type="synonym">Tephritis capitata</name>
    <dbReference type="NCBI Taxonomy" id="7213"/>
    <lineage>
        <taxon>Eukaryota</taxon>
        <taxon>Metazoa</taxon>
        <taxon>Ecdysozoa</taxon>
        <taxon>Arthropoda</taxon>
        <taxon>Hexapoda</taxon>
        <taxon>Insecta</taxon>
        <taxon>Pterygota</taxon>
        <taxon>Neoptera</taxon>
        <taxon>Endopterygota</taxon>
        <taxon>Diptera</taxon>
        <taxon>Brachycera</taxon>
        <taxon>Muscomorpha</taxon>
        <taxon>Tephritoidea</taxon>
        <taxon>Tephritidae</taxon>
        <taxon>Ceratitis</taxon>
        <taxon>Ceratitis</taxon>
    </lineage>
</organism>
<accession>A0A811V0F2</accession>
<proteinExistence type="predicted"/>
<name>A0A811V0F2_CERCA</name>
<evidence type="ECO:0000313" key="2">
    <source>
        <dbReference type="Proteomes" id="UP000606786"/>
    </source>
</evidence>
<dbReference type="EMBL" id="CAJHJT010000034">
    <property type="protein sequence ID" value="CAD7002873.1"/>
    <property type="molecule type" value="Genomic_DNA"/>
</dbReference>
<dbReference type="Proteomes" id="UP000606786">
    <property type="component" value="Unassembled WGS sequence"/>
</dbReference>
<dbReference type="AlphaFoldDB" id="A0A811V0F2"/>
<keyword evidence="2" id="KW-1185">Reference proteome</keyword>
<reference evidence="1" key="1">
    <citation type="submission" date="2020-11" db="EMBL/GenBank/DDBJ databases">
        <authorList>
            <person name="Whitehead M."/>
        </authorList>
    </citation>
    <scope>NUCLEOTIDE SEQUENCE</scope>
    <source>
        <strain evidence="1">EGII</strain>
    </source>
</reference>
<evidence type="ECO:0000313" key="1">
    <source>
        <dbReference type="EMBL" id="CAD7002873.1"/>
    </source>
</evidence>
<protein>
    <submittedName>
        <fullName evidence="1">(Mediterranean fruit fly) hypothetical protein</fullName>
    </submittedName>
</protein>
<comment type="caution">
    <text evidence="1">The sequence shown here is derived from an EMBL/GenBank/DDBJ whole genome shotgun (WGS) entry which is preliminary data.</text>
</comment>